<evidence type="ECO:0000313" key="2">
    <source>
        <dbReference type="EMBL" id="ELP67827.1"/>
    </source>
</evidence>
<dbReference type="Proteomes" id="UP000010931">
    <property type="component" value="Unassembled WGS sequence"/>
</dbReference>
<gene>
    <name evidence="2" type="ORF">STRTUCAR8_04040</name>
</gene>
<accession>L7F9A1</accession>
<reference evidence="2 3" key="1">
    <citation type="journal article" date="2011" name="Plasmid">
        <title>Streptomyces turgidiscabies Car8 contains a modular pathogenicity island that shares virulence genes with other actinobacterial plant pathogens.</title>
        <authorList>
            <person name="Huguet-Tapia J.C."/>
            <person name="Badger J.H."/>
            <person name="Loria R."/>
            <person name="Pettis G.S."/>
        </authorList>
    </citation>
    <scope>NUCLEOTIDE SEQUENCE [LARGE SCALE GENOMIC DNA]</scope>
    <source>
        <strain evidence="2 3">Car8</strain>
    </source>
</reference>
<dbReference type="AlphaFoldDB" id="L7F9A1"/>
<proteinExistence type="predicted"/>
<evidence type="ECO:0000313" key="3">
    <source>
        <dbReference type="Proteomes" id="UP000010931"/>
    </source>
</evidence>
<name>L7F9A1_STRT8</name>
<organism evidence="2 3">
    <name type="scientific">Streptomyces turgidiscabies (strain Car8)</name>
    <dbReference type="NCBI Taxonomy" id="698760"/>
    <lineage>
        <taxon>Bacteria</taxon>
        <taxon>Bacillati</taxon>
        <taxon>Actinomycetota</taxon>
        <taxon>Actinomycetes</taxon>
        <taxon>Kitasatosporales</taxon>
        <taxon>Streptomycetaceae</taxon>
        <taxon>Streptomyces</taxon>
    </lineage>
</organism>
<evidence type="ECO:0000256" key="1">
    <source>
        <dbReference type="SAM" id="MobiDB-lite"/>
    </source>
</evidence>
<comment type="caution">
    <text evidence="2">The sequence shown here is derived from an EMBL/GenBank/DDBJ whole genome shotgun (WGS) entry which is preliminary data.</text>
</comment>
<dbReference type="EMBL" id="AEJB01000260">
    <property type="protein sequence ID" value="ELP67827.1"/>
    <property type="molecule type" value="Genomic_DNA"/>
</dbReference>
<protein>
    <submittedName>
        <fullName evidence="2">Uncharacterized protein</fullName>
    </submittedName>
</protein>
<sequence length="79" mass="8572">MTPASSVAGGRSSPALYTARISFVPVFRTALNQRRQPAPWFQRSAKGPFGLSRKNRYRAHSSSVRADGSSGYGTCAWPP</sequence>
<feature type="region of interest" description="Disordered" evidence="1">
    <location>
        <begin position="60"/>
        <end position="79"/>
    </location>
</feature>
<keyword evidence="3" id="KW-1185">Reference proteome</keyword>